<accession>A0A2U9PV78</accession>
<protein>
    <submittedName>
        <fullName evidence="1">Uncharacterized protein</fullName>
    </submittedName>
</protein>
<organism evidence="1 2">
    <name type="scientific">Mycolicibacterium smegmatis (strain MKD8)</name>
    <name type="common">Mycobacterium smegmatis</name>
    <dbReference type="NCBI Taxonomy" id="1214915"/>
    <lineage>
        <taxon>Bacteria</taxon>
        <taxon>Bacillati</taxon>
        <taxon>Actinomycetota</taxon>
        <taxon>Actinomycetes</taxon>
        <taxon>Mycobacteriales</taxon>
        <taxon>Mycobacteriaceae</taxon>
        <taxon>Mycolicibacterium</taxon>
    </lineage>
</organism>
<sequence length="41" mass="4556">MSLTSIFSLVTRGREQLPLTIGRKDGNLLVVNENLILIDES</sequence>
<dbReference type="Proteomes" id="UP000011200">
    <property type="component" value="Chromosome"/>
</dbReference>
<evidence type="ECO:0000313" key="1">
    <source>
        <dbReference type="EMBL" id="AWT55692.1"/>
    </source>
</evidence>
<reference evidence="2" key="2">
    <citation type="submission" date="2018-03" db="EMBL/GenBank/DDBJ databases">
        <authorList>
            <person name="Derbyshire K."/>
            <person name="Gray T.A."/>
            <person name="Champion M."/>
        </authorList>
    </citation>
    <scope>NUCLEOTIDE SEQUENCE [LARGE SCALE GENOMIC DNA]</scope>
    <source>
        <strain evidence="2">MKD8</strain>
    </source>
</reference>
<dbReference type="EMBL" id="CP027541">
    <property type="protein sequence ID" value="AWT55692.1"/>
    <property type="molecule type" value="Genomic_DNA"/>
</dbReference>
<name>A0A2U9PV78_MYCSE</name>
<evidence type="ECO:0000313" key="2">
    <source>
        <dbReference type="Proteomes" id="UP000011200"/>
    </source>
</evidence>
<proteinExistence type="predicted"/>
<reference evidence="1 2" key="1">
    <citation type="journal article" date="2013" name="Genome Announc.">
        <title>Draft genome sequence of MKD8, a conjugal recipient Mycobacterium smegmatis strain.</title>
        <authorList>
            <person name="Gray T.A."/>
            <person name="Palumbo M.J."/>
            <person name="Derbyshire K.M."/>
        </authorList>
    </citation>
    <scope>NUCLEOTIDE SEQUENCE [LARGE SCALE GENOMIC DNA]</scope>
    <source>
        <strain evidence="1 2">MKD8</strain>
    </source>
</reference>
<dbReference type="AlphaFoldDB" id="A0A2U9PV78"/>
<gene>
    <name evidence="1" type="ORF">D806_047350</name>
</gene>